<dbReference type="AlphaFoldDB" id="A0A917IPT1"/>
<keyword evidence="4" id="KW-0732">Signal</keyword>
<organism evidence="8 9">
    <name type="scientific">Filimonas zeae</name>
    <dbReference type="NCBI Taxonomy" id="1737353"/>
    <lineage>
        <taxon>Bacteria</taxon>
        <taxon>Pseudomonadati</taxon>
        <taxon>Bacteroidota</taxon>
        <taxon>Chitinophagia</taxon>
        <taxon>Chitinophagales</taxon>
        <taxon>Chitinophagaceae</taxon>
        <taxon>Filimonas</taxon>
    </lineage>
</organism>
<protein>
    <recommendedName>
        <fullName evidence="7">Peptidase M28 domain-containing protein</fullName>
    </recommendedName>
</protein>
<dbReference type="CDD" id="cd04821">
    <property type="entry name" value="PA_M28_1_2"/>
    <property type="match status" value="1"/>
</dbReference>
<dbReference type="EMBL" id="BMIB01000001">
    <property type="protein sequence ID" value="GGH60765.1"/>
    <property type="molecule type" value="Genomic_DNA"/>
</dbReference>
<keyword evidence="2" id="KW-0645">Protease</keyword>
<comment type="caution">
    <text evidence="8">The sequence shown here is derived from an EMBL/GenBank/DDBJ whole genome shotgun (WGS) entry which is preliminary data.</text>
</comment>
<dbReference type="PANTHER" id="PTHR12147">
    <property type="entry name" value="METALLOPEPTIDASE M28 FAMILY MEMBER"/>
    <property type="match status" value="1"/>
</dbReference>
<evidence type="ECO:0000256" key="6">
    <source>
        <dbReference type="ARBA" id="ARBA00022833"/>
    </source>
</evidence>
<keyword evidence="1" id="KW-0031">Aminopeptidase</keyword>
<evidence type="ECO:0000256" key="1">
    <source>
        <dbReference type="ARBA" id="ARBA00022438"/>
    </source>
</evidence>
<proteinExistence type="predicted"/>
<dbReference type="GO" id="GO:0008235">
    <property type="term" value="F:metalloexopeptidase activity"/>
    <property type="evidence" value="ECO:0007669"/>
    <property type="project" value="InterPro"/>
</dbReference>
<dbReference type="CDD" id="cd05660">
    <property type="entry name" value="M28_like_PA"/>
    <property type="match status" value="1"/>
</dbReference>
<evidence type="ECO:0000256" key="2">
    <source>
        <dbReference type="ARBA" id="ARBA00022670"/>
    </source>
</evidence>
<dbReference type="SUPFAM" id="SSF52025">
    <property type="entry name" value="PA domain"/>
    <property type="match status" value="1"/>
</dbReference>
<dbReference type="PANTHER" id="PTHR12147:SF56">
    <property type="entry name" value="AMINOPEPTIDASE YDR415C-RELATED"/>
    <property type="match status" value="1"/>
</dbReference>
<dbReference type="GO" id="GO:0004177">
    <property type="term" value="F:aminopeptidase activity"/>
    <property type="evidence" value="ECO:0007669"/>
    <property type="project" value="UniProtKB-KW"/>
</dbReference>
<keyword evidence="3" id="KW-0479">Metal-binding</keyword>
<evidence type="ECO:0000313" key="8">
    <source>
        <dbReference type="EMBL" id="GGH60765.1"/>
    </source>
</evidence>
<gene>
    <name evidence="8" type="ORF">GCM10011379_08980</name>
</gene>
<reference evidence="8" key="1">
    <citation type="journal article" date="2014" name="Int. J. Syst. Evol. Microbiol.">
        <title>Complete genome sequence of Corynebacterium casei LMG S-19264T (=DSM 44701T), isolated from a smear-ripened cheese.</title>
        <authorList>
            <consortium name="US DOE Joint Genome Institute (JGI-PGF)"/>
            <person name="Walter F."/>
            <person name="Albersmeier A."/>
            <person name="Kalinowski J."/>
            <person name="Ruckert C."/>
        </authorList>
    </citation>
    <scope>NUCLEOTIDE SEQUENCE</scope>
    <source>
        <strain evidence="8">CGMCC 1.15290</strain>
    </source>
</reference>
<evidence type="ECO:0000256" key="3">
    <source>
        <dbReference type="ARBA" id="ARBA00022723"/>
    </source>
</evidence>
<keyword evidence="5" id="KW-0378">Hydrolase</keyword>
<evidence type="ECO:0000256" key="5">
    <source>
        <dbReference type="ARBA" id="ARBA00022801"/>
    </source>
</evidence>
<sequence length="541" mass="59352">MAWGALLLLGACNSGGGDTPGGVEDSTAALAINDSSFARHIKMLASDSFEGRKPFTKGEELTIDYLSTQFKQLGLQPGNGSSYVQEVPMVEIRSVPAGDLVIKGKSGSLSLKYLDEYVAATRRVQDLVKVENSPIVFAGYGIVAPEYGWNDYAGLDVKGKTVLVLVNDPGFTDSTLFKGRTMTYYGRWTYKFEEAARQGATGVIIIHDTKPASYPWTVVRSSWSKSRLYLQTADNNLSRAVMEGWMSTESATRLFQLAGVSPDLLKQAGKKGFKPVDLGVTTSLVINNQLKKSTSHNVLALLPGTDRKDEYIIYSAHWDHFGKGEAINGDSIYNGAVDNATGTAALLEIAAAFSKAKPPSRSVLFISVTGEEQGLLGSEYYTTHPVYPVAKTVANINMDVLQPFGRMKDIGVVGYGQSELDEYAVEAAGRQHRTVHGEPDPSGGWYFRSDHFNFAKVGIPSLYIENGIESVNHEPGWGKAQGEEYNHVRYHSPKDEYSDSWDFSGMVEDARLLFQIGHRLSTENTFPEWKPGSEFKAIREK</sequence>
<dbReference type="InterPro" id="IPR046450">
    <property type="entry name" value="PA_dom_sf"/>
</dbReference>
<dbReference type="SUPFAM" id="SSF53187">
    <property type="entry name" value="Zn-dependent exopeptidases"/>
    <property type="match status" value="1"/>
</dbReference>
<evidence type="ECO:0000313" key="9">
    <source>
        <dbReference type="Proteomes" id="UP000627292"/>
    </source>
</evidence>
<reference evidence="8" key="2">
    <citation type="submission" date="2020-09" db="EMBL/GenBank/DDBJ databases">
        <authorList>
            <person name="Sun Q."/>
            <person name="Zhou Y."/>
        </authorList>
    </citation>
    <scope>NUCLEOTIDE SEQUENCE</scope>
    <source>
        <strain evidence="8">CGMCC 1.15290</strain>
    </source>
</reference>
<dbReference type="Pfam" id="PF04389">
    <property type="entry name" value="Peptidase_M28"/>
    <property type="match status" value="1"/>
</dbReference>
<dbReference type="GO" id="GO:0046872">
    <property type="term" value="F:metal ion binding"/>
    <property type="evidence" value="ECO:0007669"/>
    <property type="project" value="UniProtKB-KW"/>
</dbReference>
<keyword evidence="9" id="KW-1185">Reference proteome</keyword>
<accession>A0A917IPT1</accession>
<evidence type="ECO:0000259" key="7">
    <source>
        <dbReference type="Pfam" id="PF04389"/>
    </source>
</evidence>
<dbReference type="InterPro" id="IPR007484">
    <property type="entry name" value="Peptidase_M28"/>
</dbReference>
<dbReference type="Gene3D" id="3.40.630.10">
    <property type="entry name" value="Zn peptidases"/>
    <property type="match status" value="2"/>
</dbReference>
<feature type="domain" description="Peptidase M28" evidence="7">
    <location>
        <begin position="297"/>
        <end position="502"/>
    </location>
</feature>
<evidence type="ECO:0000256" key="4">
    <source>
        <dbReference type="ARBA" id="ARBA00022729"/>
    </source>
</evidence>
<dbReference type="GO" id="GO:0006508">
    <property type="term" value="P:proteolysis"/>
    <property type="evidence" value="ECO:0007669"/>
    <property type="project" value="UniProtKB-KW"/>
</dbReference>
<name>A0A917IPT1_9BACT</name>
<dbReference type="InterPro" id="IPR045175">
    <property type="entry name" value="M28_fam"/>
</dbReference>
<keyword evidence="6" id="KW-0862">Zinc</keyword>
<dbReference type="Proteomes" id="UP000627292">
    <property type="component" value="Unassembled WGS sequence"/>
</dbReference>
<dbReference type="Gene3D" id="3.50.30.30">
    <property type="match status" value="1"/>
</dbReference>